<gene>
    <name evidence="1" type="ORF">ACFQ03_04540</name>
</gene>
<dbReference type="RefSeq" id="WP_379286356.1">
    <property type="nucleotide sequence ID" value="NZ_JBHTIU010000012.1"/>
</dbReference>
<organism evidence="1 2">
    <name type="scientific">Paenibacillus residui</name>
    <dbReference type="NCBI Taxonomy" id="629724"/>
    <lineage>
        <taxon>Bacteria</taxon>
        <taxon>Bacillati</taxon>
        <taxon>Bacillota</taxon>
        <taxon>Bacilli</taxon>
        <taxon>Bacillales</taxon>
        <taxon>Paenibacillaceae</taxon>
        <taxon>Paenibacillus</taxon>
    </lineage>
</organism>
<dbReference type="InterPro" id="IPR045751">
    <property type="entry name" value="DUF6179"/>
</dbReference>
<proteinExistence type="predicted"/>
<reference evidence="2" key="1">
    <citation type="journal article" date="2019" name="Int. J. Syst. Evol. Microbiol.">
        <title>The Global Catalogue of Microorganisms (GCM) 10K type strain sequencing project: providing services to taxonomists for standard genome sequencing and annotation.</title>
        <authorList>
            <consortium name="The Broad Institute Genomics Platform"/>
            <consortium name="The Broad Institute Genome Sequencing Center for Infectious Disease"/>
            <person name="Wu L."/>
            <person name="Ma J."/>
        </authorList>
    </citation>
    <scope>NUCLEOTIDE SEQUENCE [LARGE SCALE GENOMIC DNA]</scope>
    <source>
        <strain evidence="2">CCUG 57263</strain>
    </source>
</reference>
<dbReference type="EMBL" id="JBHTIU010000012">
    <property type="protein sequence ID" value="MFD0868406.1"/>
    <property type="molecule type" value="Genomic_DNA"/>
</dbReference>
<keyword evidence="2" id="KW-1185">Reference proteome</keyword>
<name>A0ABW3D615_9BACL</name>
<protein>
    <submittedName>
        <fullName evidence="1">DUF6179 domain-containing protein</fullName>
    </submittedName>
</protein>
<sequence length="477" mass="55533">MKGPNGLPSHMTPVRIRPKNLKPNQYTISLMEDGLRSGLLNQQEVYSIQNRLMIILQSLIARYTQGESSSVAAETAESLLSSIMYAIDAYMQSIEHPDQAITCLKTGSLQKIYEAGVERVRQCFEDTKQLYREVRRNKLDVPVDAYNMTIDESLPVFFKKYEIVFDAHQTMASIDYPLAIDDMRVQGVFYMKQYLEHLKIETRFCRMFSQADLRELLVNFGRVCRFDYRIELFNIFELVLNNAIFSMLSGAGAHQLQISTASFERLNRLLSETDPSQVSSMIQEAIHRLLQERQICDPSLADYMNRCKKEVIQRIVHAAKHNSLEAVIITRQEETMKPIAFSVSAEDRISDAELRLMLEEIRQLEDKEDKAKLIKSRLRSLHDFLDILESDCLYEDEYEALFETFGDIELAVLFKIVFYESIRNDRKHLLTIINDTEVNGSEWQTYFTHYLKSLSRNRLGSIELLIHHIDYQEITFH</sequence>
<accession>A0ABW3D615</accession>
<comment type="caution">
    <text evidence="1">The sequence shown here is derived from an EMBL/GenBank/DDBJ whole genome shotgun (WGS) entry which is preliminary data.</text>
</comment>
<dbReference type="Proteomes" id="UP001597120">
    <property type="component" value="Unassembled WGS sequence"/>
</dbReference>
<dbReference type="Pfam" id="PF19677">
    <property type="entry name" value="DUF6179"/>
    <property type="match status" value="1"/>
</dbReference>
<evidence type="ECO:0000313" key="2">
    <source>
        <dbReference type="Proteomes" id="UP001597120"/>
    </source>
</evidence>
<evidence type="ECO:0000313" key="1">
    <source>
        <dbReference type="EMBL" id="MFD0868406.1"/>
    </source>
</evidence>